<protein>
    <submittedName>
        <fullName evidence="1">Oidioi.mRNA.OKI2018_I69.chr1.g1348.t1.cds</fullName>
    </submittedName>
</protein>
<name>A0ABN7SUN5_OIKDI</name>
<dbReference type="Proteomes" id="UP001158576">
    <property type="component" value="Chromosome 1"/>
</dbReference>
<proteinExistence type="predicted"/>
<reference evidence="1 2" key="1">
    <citation type="submission" date="2021-04" db="EMBL/GenBank/DDBJ databases">
        <authorList>
            <person name="Bliznina A."/>
        </authorList>
    </citation>
    <scope>NUCLEOTIDE SEQUENCE [LARGE SCALE GENOMIC DNA]</scope>
</reference>
<gene>
    <name evidence="1" type="ORF">OKIOD_LOCUS10113</name>
</gene>
<dbReference type="EMBL" id="OU015566">
    <property type="protein sequence ID" value="CAG5104572.1"/>
    <property type="molecule type" value="Genomic_DNA"/>
</dbReference>
<keyword evidence="2" id="KW-1185">Reference proteome</keyword>
<sequence length="138" mass="15904">MCAKRTAETIKEDDYPRFKVRADIKSFTTYTQPDKSFYLCPKAREIAPLPGRKLPAIADKVKNNWRIHLSCSEKILDLSDPEQVKFFESIPEILGNNASVVFYIKYWKPSSENSNRQDNTAQEIEGTFFFDGIACTRI</sequence>
<accession>A0ABN7SUN5</accession>
<organism evidence="1 2">
    <name type="scientific">Oikopleura dioica</name>
    <name type="common">Tunicate</name>
    <dbReference type="NCBI Taxonomy" id="34765"/>
    <lineage>
        <taxon>Eukaryota</taxon>
        <taxon>Metazoa</taxon>
        <taxon>Chordata</taxon>
        <taxon>Tunicata</taxon>
        <taxon>Appendicularia</taxon>
        <taxon>Copelata</taxon>
        <taxon>Oikopleuridae</taxon>
        <taxon>Oikopleura</taxon>
    </lineage>
</organism>
<evidence type="ECO:0000313" key="1">
    <source>
        <dbReference type="EMBL" id="CAG5104572.1"/>
    </source>
</evidence>
<evidence type="ECO:0000313" key="2">
    <source>
        <dbReference type="Proteomes" id="UP001158576"/>
    </source>
</evidence>